<reference evidence="12" key="1">
    <citation type="submission" date="2020-10" db="EMBL/GenBank/DDBJ databases">
        <authorList>
            <person name="Gilroy R."/>
        </authorList>
    </citation>
    <scope>NUCLEOTIDE SEQUENCE</scope>
    <source>
        <strain evidence="12">4920</strain>
    </source>
</reference>
<dbReference type="Proteomes" id="UP000886743">
    <property type="component" value="Unassembled WGS sequence"/>
</dbReference>
<feature type="transmembrane region" description="Helical" evidence="9">
    <location>
        <begin position="126"/>
        <end position="144"/>
    </location>
</feature>
<keyword evidence="2 9" id="KW-1003">Cell membrane</keyword>
<keyword evidence="6 9" id="KW-0378">Hydrolase</keyword>
<comment type="catalytic activity">
    <reaction evidence="9 10">
        <text>Release of signal peptides from bacterial membrane prolipoproteins. Hydrolyzes -Xaa-Yaa-Zaa-|-(S,diacylglyceryl)Cys-, in which Xaa is hydrophobic (preferably Leu), and Yaa (Ala or Ser) and Zaa (Gly or Ala) have small, neutral side chains.</text>
        <dbReference type="EC" id="3.4.23.36"/>
    </reaction>
</comment>
<evidence type="ECO:0000313" key="12">
    <source>
        <dbReference type="EMBL" id="HIV03484.1"/>
    </source>
</evidence>
<keyword evidence="4 9" id="KW-0812">Transmembrane</keyword>
<evidence type="ECO:0000256" key="3">
    <source>
        <dbReference type="ARBA" id="ARBA00022670"/>
    </source>
</evidence>
<evidence type="ECO:0000256" key="4">
    <source>
        <dbReference type="ARBA" id="ARBA00022692"/>
    </source>
</evidence>
<evidence type="ECO:0000256" key="8">
    <source>
        <dbReference type="ARBA" id="ARBA00023136"/>
    </source>
</evidence>
<proteinExistence type="inferred from homology"/>
<evidence type="ECO:0000256" key="6">
    <source>
        <dbReference type="ARBA" id="ARBA00022801"/>
    </source>
</evidence>
<protein>
    <recommendedName>
        <fullName evidence="9">Lipoprotein signal peptidase</fullName>
        <ecNumber evidence="9">3.4.23.36</ecNumber>
    </recommendedName>
    <alternativeName>
        <fullName evidence="9">Prolipoprotein signal peptidase</fullName>
    </alternativeName>
    <alternativeName>
        <fullName evidence="9">Signal peptidase II</fullName>
        <shortName evidence="9">SPase II</shortName>
    </alternativeName>
</protein>
<reference evidence="12" key="2">
    <citation type="journal article" date="2021" name="PeerJ">
        <title>Extensive microbial diversity within the chicken gut microbiome revealed by metagenomics and culture.</title>
        <authorList>
            <person name="Gilroy R."/>
            <person name="Ravi A."/>
            <person name="Getino M."/>
            <person name="Pursley I."/>
            <person name="Horton D.L."/>
            <person name="Alikhan N.F."/>
            <person name="Baker D."/>
            <person name="Gharbi K."/>
            <person name="Hall N."/>
            <person name="Watson M."/>
            <person name="Adriaenssens E.M."/>
            <person name="Foster-Nyarko E."/>
            <person name="Jarju S."/>
            <person name="Secka A."/>
            <person name="Antonio M."/>
            <person name="Oren A."/>
            <person name="Chaudhuri R.R."/>
            <person name="La Ragione R."/>
            <person name="Hildebrand F."/>
            <person name="Pallen M.J."/>
        </authorList>
    </citation>
    <scope>NUCLEOTIDE SEQUENCE</scope>
    <source>
        <strain evidence="12">4920</strain>
    </source>
</reference>
<keyword evidence="5 9" id="KW-0064">Aspartyl protease</keyword>
<organism evidence="12 13">
    <name type="scientific">Candidatus Aphodoplasma excrementigallinarum</name>
    <dbReference type="NCBI Taxonomy" id="2840673"/>
    <lineage>
        <taxon>Bacteria</taxon>
        <taxon>Bacillati</taxon>
        <taxon>Bacillota</taxon>
        <taxon>Clostridia</taxon>
        <taxon>Eubacteriales</taxon>
        <taxon>Candidatus Aphodoplasma</taxon>
    </lineage>
</organism>
<evidence type="ECO:0000256" key="7">
    <source>
        <dbReference type="ARBA" id="ARBA00022989"/>
    </source>
</evidence>
<comment type="subcellular location">
    <subcellularLocation>
        <location evidence="9">Cell membrane</location>
        <topology evidence="9">Multi-pass membrane protein</topology>
    </subcellularLocation>
</comment>
<evidence type="ECO:0000256" key="5">
    <source>
        <dbReference type="ARBA" id="ARBA00022750"/>
    </source>
</evidence>
<feature type="transmembrane region" description="Helical" evidence="9">
    <location>
        <begin position="84"/>
        <end position="106"/>
    </location>
</feature>
<comment type="function">
    <text evidence="9 10">This protein specifically catalyzes the removal of signal peptides from prolipoproteins.</text>
</comment>
<dbReference type="GO" id="GO:0004190">
    <property type="term" value="F:aspartic-type endopeptidase activity"/>
    <property type="evidence" value="ECO:0007669"/>
    <property type="project" value="UniProtKB-UniRule"/>
</dbReference>
<dbReference type="PANTHER" id="PTHR33695:SF1">
    <property type="entry name" value="LIPOPROTEIN SIGNAL PEPTIDASE"/>
    <property type="match status" value="1"/>
</dbReference>
<feature type="transmembrane region" description="Helical" evidence="9">
    <location>
        <begin position="59"/>
        <end position="77"/>
    </location>
</feature>
<dbReference type="PRINTS" id="PR00781">
    <property type="entry name" value="LIPOSIGPTASE"/>
</dbReference>
<evidence type="ECO:0000256" key="2">
    <source>
        <dbReference type="ARBA" id="ARBA00022475"/>
    </source>
</evidence>
<comment type="caution">
    <text evidence="9">Lacks conserved residue(s) required for the propagation of feature annotation.</text>
</comment>
<dbReference type="InterPro" id="IPR001872">
    <property type="entry name" value="Peptidase_A8"/>
</dbReference>
<dbReference type="PANTHER" id="PTHR33695">
    <property type="entry name" value="LIPOPROTEIN SIGNAL PEPTIDASE"/>
    <property type="match status" value="1"/>
</dbReference>
<dbReference type="GO" id="GO:0005886">
    <property type="term" value="C:plasma membrane"/>
    <property type="evidence" value="ECO:0007669"/>
    <property type="project" value="UniProtKB-SubCell"/>
</dbReference>
<gene>
    <name evidence="9 12" type="primary">lspA</name>
    <name evidence="12" type="ORF">IAC74_07905</name>
</gene>
<dbReference type="AlphaFoldDB" id="A0A9D1NIW5"/>
<comment type="similarity">
    <text evidence="1 9 11">Belongs to the peptidase A8 family.</text>
</comment>
<feature type="active site" evidence="9">
    <location>
        <position position="112"/>
    </location>
</feature>
<dbReference type="HAMAP" id="MF_00161">
    <property type="entry name" value="LspA"/>
    <property type="match status" value="1"/>
</dbReference>
<sequence length="159" mass="17677">MILYCLLGILLVAADQLTKYWAKNALANGATVDFIPHVMDFAYVENRGAAFGILQDTRWLLIGMTVVVLGVILVFAWKSKKRHPVFLLSVALIFAGGIGNLIDRLFFGYVTDFLHLLFMEFPCFNLADVCVCVGGALIVIYLLFLDKPAQAEKKVESDE</sequence>
<dbReference type="Pfam" id="PF01252">
    <property type="entry name" value="Peptidase_A8"/>
    <property type="match status" value="1"/>
</dbReference>
<name>A0A9D1NIW5_9FIRM</name>
<dbReference type="EC" id="3.4.23.36" evidence="9"/>
<keyword evidence="8 9" id="KW-0472">Membrane</keyword>
<keyword evidence="3 9" id="KW-0645">Protease</keyword>
<dbReference type="PROSITE" id="PS00855">
    <property type="entry name" value="SPASE_II"/>
    <property type="match status" value="1"/>
</dbReference>
<evidence type="ECO:0000256" key="10">
    <source>
        <dbReference type="RuleBase" id="RU000594"/>
    </source>
</evidence>
<evidence type="ECO:0000256" key="9">
    <source>
        <dbReference type="HAMAP-Rule" id="MF_00161"/>
    </source>
</evidence>
<evidence type="ECO:0000313" key="13">
    <source>
        <dbReference type="Proteomes" id="UP000886743"/>
    </source>
</evidence>
<evidence type="ECO:0000256" key="11">
    <source>
        <dbReference type="RuleBase" id="RU004181"/>
    </source>
</evidence>
<comment type="pathway">
    <text evidence="9">Protein modification; lipoprotein biosynthesis (signal peptide cleavage).</text>
</comment>
<accession>A0A9D1NIW5</accession>
<evidence type="ECO:0000256" key="1">
    <source>
        <dbReference type="ARBA" id="ARBA00006139"/>
    </source>
</evidence>
<dbReference type="EMBL" id="DVOF01000239">
    <property type="protein sequence ID" value="HIV03484.1"/>
    <property type="molecule type" value="Genomic_DNA"/>
</dbReference>
<dbReference type="NCBIfam" id="TIGR00077">
    <property type="entry name" value="lspA"/>
    <property type="match status" value="1"/>
</dbReference>
<feature type="active site" evidence="9">
    <location>
        <position position="128"/>
    </location>
</feature>
<keyword evidence="7 9" id="KW-1133">Transmembrane helix</keyword>
<dbReference type="GO" id="GO:0006508">
    <property type="term" value="P:proteolysis"/>
    <property type="evidence" value="ECO:0007669"/>
    <property type="project" value="UniProtKB-KW"/>
</dbReference>
<comment type="caution">
    <text evidence="12">The sequence shown here is derived from an EMBL/GenBank/DDBJ whole genome shotgun (WGS) entry which is preliminary data.</text>
</comment>